<dbReference type="Gene3D" id="3.40.50.1240">
    <property type="entry name" value="Phosphoglycerate mutase-like"/>
    <property type="match status" value="1"/>
</dbReference>
<dbReference type="InterPro" id="IPR029033">
    <property type="entry name" value="His_PPase_superfam"/>
</dbReference>
<dbReference type="SUPFAM" id="SSF53254">
    <property type="entry name" value="Phosphoglycerate mutase-like"/>
    <property type="match status" value="1"/>
</dbReference>
<organism evidence="1 2">
    <name type="scientific">Jiangella asiatica</name>
    <dbReference type="NCBI Taxonomy" id="2530372"/>
    <lineage>
        <taxon>Bacteria</taxon>
        <taxon>Bacillati</taxon>
        <taxon>Actinomycetota</taxon>
        <taxon>Actinomycetes</taxon>
        <taxon>Jiangellales</taxon>
        <taxon>Jiangellaceae</taxon>
        <taxon>Jiangella</taxon>
    </lineage>
</organism>
<dbReference type="InParanoid" id="A0A4R5D6I3"/>
<proteinExistence type="predicted"/>
<protein>
    <submittedName>
        <fullName evidence="1">Phosphoglycerate mutase family protein</fullName>
    </submittedName>
</protein>
<dbReference type="EMBL" id="SMKZ01000026">
    <property type="protein sequence ID" value="TDE08197.1"/>
    <property type="molecule type" value="Genomic_DNA"/>
</dbReference>
<name>A0A4R5D6I3_9ACTN</name>
<dbReference type="Proteomes" id="UP000294739">
    <property type="component" value="Unassembled WGS sequence"/>
</dbReference>
<dbReference type="AlphaFoldDB" id="A0A4R5D6I3"/>
<keyword evidence="2" id="KW-1185">Reference proteome</keyword>
<gene>
    <name evidence="1" type="ORF">E1269_17965</name>
</gene>
<accession>A0A4R5D6I3</accession>
<sequence>MRKNTGGSQLSQAGVDLARRLGESMGPFAMVATSVVPRARETALAMGFAVDHELVTLASDPEVYAESEASKWWLADHPFVALASAIKTGGAYYRYAHSLAALWRDLITPLSHDDTALMIGHSGELETALVACLPDADHSRWGGTFASCEGARLTFTNHFRAVEFLRLP</sequence>
<evidence type="ECO:0000313" key="2">
    <source>
        <dbReference type="Proteomes" id="UP000294739"/>
    </source>
</evidence>
<evidence type="ECO:0000313" key="1">
    <source>
        <dbReference type="EMBL" id="TDE08197.1"/>
    </source>
</evidence>
<comment type="caution">
    <text evidence="1">The sequence shown here is derived from an EMBL/GenBank/DDBJ whole genome shotgun (WGS) entry which is preliminary data.</text>
</comment>
<dbReference type="OrthoDB" id="8451778at2"/>
<reference evidence="1 2" key="1">
    <citation type="submission" date="2019-03" db="EMBL/GenBank/DDBJ databases">
        <title>Draft genome sequences of novel Actinobacteria.</title>
        <authorList>
            <person name="Sahin N."/>
            <person name="Ay H."/>
            <person name="Saygin H."/>
        </authorList>
    </citation>
    <scope>NUCLEOTIDE SEQUENCE [LARGE SCALE GENOMIC DNA]</scope>
    <source>
        <strain evidence="1 2">5K138</strain>
    </source>
</reference>
<dbReference type="RefSeq" id="WP_131897007.1">
    <property type="nucleotide sequence ID" value="NZ_SMKZ01000026.1"/>
</dbReference>